<organism evidence="1 2">
    <name type="scientific">Candidatus Vogelbacteria bacterium CG10_big_fil_rev_8_21_14_0_10_51_16</name>
    <dbReference type="NCBI Taxonomy" id="1975045"/>
    <lineage>
        <taxon>Bacteria</taxon>
        <taxon>Candidatus Vogeliibacteriota</taxon>
    </lineage>
</organism>
<name>A0A2H0RDM0_9BACT</name>
<dbReference type="Proteomes" id="UP000228767">
    <property type="component" value="Unassembled WGS sequence"/>
</dbReference>
<evidence type="ECO:0000313" key="1">
    <source>
        <dbReference type="EMBL" id="PIR44641.1"/>
    </source>
</evidence>
<sequence length="76" mass="8818">MKKAPVKISYDKESEVLSLVLKKGRSVDSMLQGNTVLDIDKNGEVVRIDIYEYDFEAFRPMQKKLSSFAHRHLQFV</sequence>
<dbReference type="InterPro" id="IPR019270">
    <property type="entry name" value="DUF2283"/>
</dbReference>
<accession>A0A2H0RDM0</accession>
<evidence type="ECO:0000313" key="2">
    <source>
        <dbReference type="Proteomes" id="UP000228767"/>
    </source>
</evidence>
<reference evidence="1 2" key="1">
    <citation type="submission" date="2017-09" db="EMBL/GenBank/DDBJ databases">
        <title>Depth-based differentiation of microbial function through sediment-hosted aquifers and enrichment of novel symbionts in the deep terrestrial subsurface.</title>
        <authorList>
            <person name="Probst A.J."/>
            <person name="Ladd B."/>
            <person name="Jarett J.K."/>
            <person name="Geller-Mcgrath D.E."/>
            <person name="Sieber C.M."/>
            <person name="Emerson J.B."/>
            <person name="Anantharaman K."/>
            <person name="Thomas B.C."/>
            <person name="Malmstrom R."/>
            <person name="Stieglmeier M."/>
            <person name="Klingl A."/>
            <person name="Woyke T."/>
            <person name="Ryan C.M."/>
            <person name="Banfield J.F."/>
        </authorList>
    </citation>
    <scope>NUCLEOTIDE SEQUENCE [LARGE SCALE GENOMIC DNA]</scope>
    <source>
        <strain evidence="1">CG10_big_fil_rev_8_21_14_0_10_51_16</strain>
    </source>
</reference>
<proteinExistence type="predicted"/>
<evidence type="ECO:0008006" key="3">
    <source>
        <dbReference type="Google" id="ProtNLM"/>
    </source>
</evidence>
<gene>
    <name evidence="1" type="ORF">COV10_04020</name>
</gene>
<protein>
    <recommendedName>
        <fullName evidence="3">DUF2283 domain-containing protein</fullName>
    </recommendedName>
</protein>
<dbReference type="Pfam" id="PF10049">
    <property type="entry name" value="DUF2283"/>
    <property type="match status" value="1"/>
</dbReference>
<dbReference type="AlphaFoldDB" id="A0A2H0RDM0"/>
<comment type="caution">
    <text evidence="1">The sequence shown here is derived from an EMBL/GenBank/DDBJ whole genome shotgun (WGS) entry which is preliminary data.</text>
</comment>
<dbReference type="EMBL" id="PCYI01000025">
    <property type="protein sequence ID" value="PIR44641.1"/>
    <property type="molecule type" value="Genomic_DNA"/>
</dbReference>